<dbReference type="AlphaFoldDB" id="A0A0N5AZJ7"/>
<dbReference type="Proteomes" id="UP000046393">
    <property type="component" value="Unplaced"/>
</dbReference>
<sequence>MPIQEFDVFDYIAPLIVAVVFAFFVFIISFCCINFFCVTKFDDLTIFEKVCSLQKIFLSLFLT</sequence>
<protein>
    <submittedName>
        <fullName evidence="3">Uncharacterized protein</fullName>
    </submittedName>
</protein>
<evidence type="ECO:0000313" key="2">
    <source>
        <dbReference type="Proteomes" id="UP000046393"/>
    </source>
</evidence>
<dbReference type="Pfam" id="PF21525">
    <property type="entry name" value="Nlp36"/>
    <property type="match status" value="1"/>
</dbReference>
<name>A0A0N5AZJ7_9BILA</name>
<evidence type="ECO:0000313" key="3">
    <source>
        <dbReference type="WBParaSite" id="SMUV_0001042201-mRNA-1"/>
    </source>
</evidence>
<feature type="transmembrane region" description="Helical" evidence="1">
    <location>
        <begin position="12"/>
        <end position="37"/>
    </location>
</feature>
<keyword evidence="1" id="KW-0472">Membrane</keyword>
<organism evidence="2 3">
    <name type="scientific">Syphacia muris</name>
    <dbReference type="NCBI Taxonomy" id="451379"/>
    <lineage>
        <taxon>Eukaryota</taxon>
        <taxon>Metazoa</taxon>
        <taxon>Ecdysozoa</taxon>
        <taxon>Nematoda</taxon>
        <taxon>Chromadorea</taxon>
        <taxon>Rhabditida</taxon>
        <taxon>Spirurina</taxon>
        <taxon>Oxyuridomorpha</taxon>
        <taxon>Oxyuroidea</taxon>
        <taxon>Oxyuridae</taxon>
        <taxon>Syphacia</taxon>
    </lineage>
</organism>
<keyword evidence="1" id="KW-0812">Transmembrane</keyword>
<proteinExistence type="predicted"/>
<evidence type="ECO:0000256" key="1">
    <source>
        <dbReference type="SAM" id="Phobius"/>
    </source>
</evidence>
<keyword evidence="1" id="KW-1133">Transmembrane helix</keyword>
<keyword evidence="2" id="KW-1185">Reference proteome</keyword>
<accession>A0A0N5AZJ7</accession>
<dbReference type="WBParaSite" id="SMUV_0001042201-mRNA-1">
    <property type="protein sequence ID" value="SMUV_0001042201-mRNA-1"/>
    <property type="gene ID" value="SMUV_0001042201"/>
</dbReference>
<reference evidence="3" key="1">
    <citation type="submission" date="2017-02" db="UniProtKB">
        <authorList>
            <consortium name="WormBaseParasite"/>
        </authorList>
    </citation>
    <scope>IDENTIFICATION</scope>
</reference>